<evidence type="ECO:0000313" key="6">
    <source>
        <dbReference type="Proteomes" id="UP000198287"/>
    </source>
</evidence>
<dbReference type="SUPFAM" id="SSF52833">
    <property type="entry name" value="Thioredoxin-like"/>
    <property type="match status" value="1"/>
</dbReference>
<dbReference type="InterPro" id="IPR012336">
    <property type="entry name" value="Thioredoxin-like_fold"/>
</dbReference>
<dbReference type="SUPFAM" id="SSF47616">
    <property type="entry name" value="GST C-terminal domain-like"/>
    <property type="match status" value="1"/>
</dbReference>
<comment type="similarity">
    <text evidence="1">Belongs to the FAX family.</text>
</comment>
<dbReference type="Proteomes" id="UP000198287">
    <property type="component" value="Unassembled WGS sequence"/>
</dbReference>
<dbReference type="OrthoDB" id="5809458at2759"/>
<keyword evidence="2" id="KW-0472">Membrane</keyword>
<dbReference type="OMA" id="WQAWTEE"/>
<keyword evidence="2" id="KW-0812">Transmembrane</keyword>
<protein>
    <submittedName>
        <fullName evidence="5">Failed axon connections</fullName>
    </submittedName>
</protein>
<evidence type="ECO:0000259" key="3">
    <source>
        <dbReference type="Pfam" id="PF17171"/>
    </source>
</evidence>
<keyword evidence="6" id="KW-1185">Reference proteome</keyword>
<dbReference type="CDD" id="cd03193">
    <property type="entry name" value="GST_C_Metaxin"/>
    <property type="match status" value="1"/>
</dbReference>
<evidence type="ECO:0000313" key="5">
    <source>
        <dbReference type="EMBL" id="OXA49976.1"/>
    </source>
</evidence>
<dbReference type="GO" id="GO:0005737">
    <property type="term" value="C:cytoplasm"/>
    <property type="evidence" value="ECO:0007669"/>
    <property type="project" value="TreeGrafter"/>
</dbReference>
<dbReference type="PANTHER" id="PTHR12289:SF41">
    <property type="entry name" value="FAILED AXON CONNECTIONS-RELATED"/>
    <property type="match status" value="1"/>
</dbReference>
<evidence type="ECO:0000256" key="1">
    <source>
        <dbReference type="ARBA" id="ARBA00006475"/>
    </source>
</evidence>
<dbReference type="PANTHER" id="PTHR12289">
    <property type="entry name" value="METAXIN RELATED"/>
    <property type="match status" value="1"/>
</dbReference>
<comment type="caution">
    <text evidence="5">The sequence shown here is derived from an EMBL/GenBank/DDBJ whole genome shotgun (WGS) entry which is preliminary data.</text>
</comment>
<dbReference type="SFLD" id="SFLDS00019">
    <property type="entry name" value="Glutathione_Transferase_(cytos"/>
    <property type="match status" value="1"/>
</dbReference>
<dbReference type="EMBL" id="LNIX01000009">
    <property type="protein sequence ID" value="OXA49976.1"/>
    <property type="molecule type" value="Genomic_DNA"/>
</dbReference>
<dbReference type="SFLD" id="SFLDG01180">
    <property type="entry name" value="SUF1"/>
    <property type="match status" value="1"/>
</dbReference>
<evidence type="ECO:0000256" key="2">
    <source>
        <dbReference type="SAM" id="Phobius"/>
    </source>
</evidence>
<gene>
    <name evidence="5" type="ORF">Fcan01_14774</name>
</gene>
<dbReference type="InterPro" id="IPR036282">
    <property type="entry name" value="Glutathione-S-Trfase_C_sf"/>
</dbReference>
<keyword evidence="2" id="KW-1133">Transmembrane helix</keyword>
<accession>A0A226E0H7</accession>
<dbReference type="InterPro" id="IPR033468">
    <property type="entry name" value="Metaxin_GST"/>
</dbReference>
<reference evidence="5 6" key="1">
    <citation type="submission" date="2015-12" db="EMBL/GenBank/DDBJ databases">
        <title>The genome of Folsomia candida.</title>
        <authorList>
            <person name="Faddeeva A."/>
            <person name="Derks M.F."/>
            <person name="Anvar Y."/>
            <person name="Smit S."/>
            <person name="Van Straalen N."/>
            <person name="Roelofs D."/>
        </authorList>
    </citation>
    <scope>NUCLEOTIDE SEQUENCE [LARGE SCALE GENOMIC DNA]</scope>
    <source>
        <strain evidence="5 6">VU population</strain>
        <tissue evidence="5">Whole body</tissue>
    </source>
</reference>
<dbReference type="SFLD" id="SFLDG01200">
    <property type="entry name" value="SUF1.1"/>
    <property type="match status" value="1"/>
</dbReference>
<name>A0A226E0H7_FOLCA</name>
<dbReference type="InterPro" id="IPR036249">
    <property type="entry name" value="Thioredoxin-like_sf"/>
</dbReference>
<sequence>MFCGLLCYGIVAGVLYGVYLYLQKLWMQKKLDRFTKEKCPKDKVILHGTKRGATVPSASPFVLKLETFLRMAKIDYEYDGDRKNTFGPKGKTPWITLNGEHIADSQLCIQFLTKKFNKEIKNNYSEKEQAIASMTKVLLEDRVFWELVMWGFVWGGEGHQAIQRVLKVPWYAVKLVGYHYKRVTWAQGIGRHTKEDIEAFTHADMKTIATILGDNKFLLGDEPCLEDCALFGFIAQLFWGFLSSSPYIKVVKEKYPNIEAYANRMKDRYFPDWDKLLANKKSS</sequence>
<dbReference type="Pfam" id="PF17172">
    <property type="entry name" value="GST_N_4"/>
    <property type="match status" value="1"/>
</dbReference>
<feature type="domain" description="Thioredoxin-like fold" evidence="4">
    <location>
        <begin position="60"/>
        <end position="148"/>
    </location>
</feature>
<feature type="transmembrane region" description="Helical" evidence="2">
    <location>
        <begin position="6"/>
        <end position="22"/>
    </location>
</feature>
<proteinExistence type="inferred from homology"/>
<dbReference type="InterPro" id="IPR026928">
    <property type="entry name" value="FAX/IsoI-like"/>
</dbReference>
<dbReference type="AlphaFoldDB" id="A0A226E0H7"/>
<organism evidence="5 6">
    <name type="scientific">Folsomia candida</name>
    <name type="common">Springtail</name>
    <dbReference type="NCBI Taxonomy" id="158441"/>
    <lineage>
        <taxon>Eukaryota</taxon>
        <taxon>Metazoa</taxon>
        <taxon>Ecdysozoa</taxon>
        <taxon>Arthropoda</taxon>
        <taxon>Hexapoda</taxon>
        <taxon>Collembola</taxon>
        <taxon>Entomobryomorpha</taxon>
        <taxon>Isotomoidea</taxon>
        <taxon>Isotomidae</taxon>
        <taxon>Proisotominae</taxon>
        <taxon>Folsomia</taxon>
    </lineage>
</organism>
<dbReference type="Gene3D" id="1.20.1050.130">
    <property type="match status" value="1"/>
</dbReference>
<dbReference type="InterPro" id="IPR050931">
    <property type="entry name" value="Mito_Protein_Transport_Metaxin"/>
</dbReference>
<dbReference type="InterPro" id="IPR040079">
    <property type="entry name" value="Glutathione_S-Trfase"/>
</dbReference>
<dbReference type="Pfam" id="PF17171">
    <property type="entry name" value="GST_C_6"/>
    <property type="match status" value="1"/>
</dbReference>
<feature type="domain" description="Metaxin glutathione S-transferase" evidence="3">
    <location>
        <begin position="202"/>
        <end position="265"/>
    </location>
</feature>
<evidence type="ECO:0000259" key="4">
    <source>
        <dbReference type="Pfam" id="PF17172"/>
    </source>
</evidence>